<evidence type="ECO:0000313" key="2">
    <source>
        <dbReference type="Proteomes" id="UP001642464"/>
    </source>
</evidence>
<sequence length="662" mass="73044">MATGEGRKLPELFEQPLFKKQRRQRGASDDELLATSFLADDGSFRNPNLACAIELPLPSRSSEWRSLKRNAEAYFVKKLKGVEVKWHELSEAKKREFAVANQAEVSQWLAASAVKKAIGPIPRDRLVRMRWVLTHKESGAARGRIVLIGYEDPDLASIQSADTDSGSNEQRRTTLGYVCAHVDDFLVSGNEQSDEWTIELATSEELTQLRGVLGALQWRVNQSSPMLSARLGQLQSEINTATVATLRAANKLVREAFQTRHVSVKVNQLHLSDPLDVCFVGWSDAALANRKDLGSTGGYLIAATTPEMFESKRSPLSFVSWRSARLQRKARSSLSAETQALAECDQELMFTRLAWAEFCGVPVNLKKPSDAVKQVVGGVVVDAKALYDALLKRDLNSSGAGLKDKFTALEVLCLLESLESNSTVVRWVHSNAQLADALMKPLPPGVLQKSLIEGPWTLGYDPDFTSAKKLRKKQSMSDGATADASFSQGFWGILENEVDRFQAYERLTYKLSELHCGKVQTQLYTIQWPAPLDSKVTGYAGNTASMNCAVDAAGRAGHWWLALQWLVQMTRKRMVFSEVTFGTAVSSQRQRWQQALHVLKPSNIVAANSDAVSHAIVLDALPGSMAPNGNVVQNRGLKEQYAGSSLGQRPMPVPEKRVFAIL</sequence>
<dbReference type="EMBL" id="CAXAMM010009580">
    <property type="protein sequence ID" value="CAK9020817.1"/>
    <property type="molecule type" value="Genomic_DNA"/>
</dbReference>
<evidence type="ECO:0000313" key="1">
    <source>
        <dbReference type="EMBL" id="CAK9020817.1"/>
    </source>
</evidence>
<comment type="caution">
    <text evidence="1">The sequence shown here is derived from an EMBL/GenBank/DDBJ whole genome shotgun (WGS) entry which is preliminary data.</text>
</comment>
<dbReference type="Proteomes" id="UP001642464">
    <property type="component" value="Unassembled WGS sequence"/>
</dbReference>
<keyword evidence="2" id="KW-1185">Reference proteome</keyword>
<organism evidence="1 2">
    <name type="scientific">Durusdinium trenchii</name>
    <dbReference type="NCBI Taxonomy" id="1381693"/>
    <lineage>
        <taxon>Eukaryota</taxon>
        <taxon>Sar</taxon>
        <taxon>Alveolata</taxon>
        <taxon>Dinophyceae</taxon>
        <taxon>Suessiales</taxon>
        <taxon>Symbiodiniaceae</taxon>
        <taxon>Durusdinium</taxon>
    </lineage>
</organism>
<reference evidence="1 2" key="1">
    <citation type="submission" date="2024-02" db="EMBL/GenBank/DDBJ databases">
        <authorList>
            <person name="Chen Y."/>
            <person name="Shah S."/>
            <person name="Dougan E. K."/>
            <person name="Thang M."/>
            <person name="Chan C."/>
        </authorList>
    </citation>
    <scope>NUCLEOTIDE SEQUENCE [LARGE SCALE GENOMIC DNA]</scope>
</reference>
<gene>
    <name evidence="1" type="ORF">SCF082_LOCUS15072</name>
</gene>
<proteinExistence type="predicted"/>
<name>A0ABP0K217_9DINO</name>
<protein>
    <submittedName>
        <fullName evidence="1">Transposon Ty1-DR3 Gag-Pol polyprotein</fullName>
    </submittedName>
</protein>
<accession>A0ABP0K217</accession>